<organism evidence="1 3">
    <name type="scientific">Punica granatum</name>
    <name type="common">Pomegranate</name>
    <dbReference type="NCBI Taxonomy" id="22663"/>
    <lineage>
        <taxon>Eukaryota</taxon>
        <taxon>Viridiplantae</taxon>
        <taxon>Streptophyta</taxon>
        <taxon>Embryophyta</taxon>
        <taxon>Tracheophyta</taxon>
        <taxon>Spermatophyta</taxon>
        <taxon>Magnoliopsida</taxon>
        <taxon>eudicotyledons</taxon>
        <taxon>Gunneridae</taxon>
        <taxon>Pentapetalae</taxon>
        <taxon>rosids</taxon>
        <taxon>malvids</taxon>
        <taxon>Myrtales</taxon>
        <taxon>Lythraceae</taxon>
        <taxon>Punica</taxon>
    </lineage>
</organism>
<gene>
    <name evidence="1" type="ORF">CDL15_Pgr021017</name>
    <name evidence="2" type="ORF">CRG98_032767</name>
</gene>
<dbReference type="AlphaFoldDB" id="A0A218Y2D9"/>
<dbReference type="EMBL" id="PGOL01002569">
    <property type="protein sequence ID" value="PKI46829.1"/>
    <property type="molecule type" value="Genomic_DNA"/>
</dbReference>
<protein>
    <submittedName>
        <fullName evidence="1">Uncharacterized protein</fullName>
    </submittedName>
</protein>
<dbReference type="Proteomes" id="UP000233551">
    <property type="component" value="Unassembled WGS sequence"/>
</dbReference>
<evidence type="ECO:0000313" key="4">
    <source>
        <dbReference type="Proteomes" id="UP000233551"/>
    </source>
</evidence>
<comment type="caution">
    <text evidence="1">The sequence shown here is derived from an EMBL/GenBank/DDBJ whole genome shotgun (WGS) entry which is preliminary data.</text>
</comment>
<reference evidence="2 4" key="3">
    <citation type="submission" date="2017-11" db="EMBL/GenBank/DDBJ databases">
        <title>De-novo sequencing of pomegranate (Punica granatum L.) genome.</title>
        <authorList>
            <person name="Akparov Z."/>
            <person name="Amiraslanov A."/>
            <person name="Hajiyeva S."/>
            <person name="Abbasov M."/>
            <person name="Kaur K."/>
            <person name="Hamwieh A."/>
            <person name="Solovyev V."/>
            <person name="Salamov A."/>
            <person name="Braich B."/>
            <person name="Kosarev P."/>
            <person name="Mahmoud A."/>
            <person name="Hajiyev E."/>
            <person name="Babayeva S."/>
            <person name="Izzatullayeva V."/>
            <person name="Mammadov A."/>
            <person name="Mammadov A."/>
            <person name="Sharifova S."/>
            <person name="Ojaghi J."/>
            <person name="Eynullazada K."/>
            <person name="Bayramov B."/>
            <person name="Abdulazimova A."/>
            <person name="Shahmuradov I."/>
        </authorList>
    </citation>
    <scope>NUCLEOTIDE SEQUENCE [LARGE SCALE GENOMIC DNA]</scope>
    <source>
        <strain evidence="2">AG2017</strain>
        <strain evidence="4">cv. AG2017</strain>
        <tissue evidence="2">Leaf</tissue>
    </source>
</reference>
<dbReference type="Proteomes" id="UP000197138">
    <property type="component" value="Unassembled WGS sequence"/>
</dbReference>
<reference evidence="1" key="2">
    <citation type="submission" date="2017-06" db="EMBL/GenBank/DDBJ databases">
        <title>The pomegranate genome and the genomics of punicalagin biosynthesis.</title>
        <authorList>
            <person name="Xu C."/>
        </authorList>
    </citation>
    <scope>NUCLEOTIDE SEQUENCE [LARGE SCALE GENOMIC DNA]</scope>
    <source>
        <tissue evidence="1">Fresh leaf</tissue>
    </source>
</reference>
<evidence type="ECO:0000313" key="3">
    <source>
        <dbReference type="Proteomes" id="UP000197138"/>
    </source>
</evidence>
<name>A0A218Y2D9_PUNGR</name>
<accession>A0A218Y2D9</accession>
<proteinExistence type="predicted"/>
<keyword evidence="4" id="KW-1185">Reference proteome</keyword>
<reference evidence="3" key="1">
    <citation type="journal article" date="2017" name="Plant J.">
        <title>The pomegranate (Punica granatum L.) genome and the genomics of punicalagin biosynthesis.</title>
        <authorList>
            <person name="Qin G."/>
            <person name="Xu C."/>
            <person name="Ming R."/>
            <person name="Tang H."/>
            <person name="Guyot R."/>
            <person name="Kramer E.M."/>
            <person name="Hu Y."/>
            <person name="Yi X."/>
            <person name="Qi Y."/>
            <person name="Xu X."/>
            <person name="Gao Z."/>
            <person name="Pan H."/>
            <person name="Jian J."/>
            <person name="Tian Y."/>
            <person name="Yue Z."/>
            <person name="Xu Y."/>
        </authorList>
    </citation>
    <scope>NUCLEOTIDE SEQUENCE [LARGE SCALE GENOMIC DNA]</scope>
    <source>
        <strain evidence="3">cv. Dabenzi</strain>
    </source>
</reference>
<dbReference type="EMBL" id="MTKT01000544">
    <property type="protein sequence ID" value="OWM90712.1"/>
    <property type="molecule type" value="Genomic_DNA"/>
</dbReference>
<evidence type="ECO:0000313" key="2">
    <source>
        <dbReference type="EMBL" id="PKI46829.1"/>
    </source>
</evidence>
<sequence length="118" mass="12934">MEREAAGEDLVGNPPRASDLIIGRTRIDDKADYSELSCLIERLVALRAHLRNRLSRYDVSAITGKGKGLDMTAGTTAHEQPTVCCVRGSSSKRSHEYAPLSEDCPIHAKRLRVGNCLN</sequence>
<evidence type="ECO:0000313" key="1">
    <source>
        <dbReference type="EMBL" id="OWM90712.1"/>
    </source>
</evidence>